<dbReference type="InterPro" id="IPR003869">
    <property type="entry name" value="Polysac_CapD-like"/>
</dbReference>
<keyword evidence="2" id="KW-1133">Transmembrane helix</keyword>
<name>A0A240U445_9BURK</name>
<feature type="transmembrane region" description="Helical" evidence="2">
    <location>
        <begin position="51"/>
        <end position="69"/>
    </location>
</feature>
<dbReference type="AlphaFoldDB" id="A0A240U445"/>
<feature type="transmembrane region" description="Helical" evidence="2">
    <location>
        <begin position="21"/>
        <end position="39"/>
    </location>
</feature>
<keyword evidence="2" id="KW-0812">Transmembrane</keyword>
<dbReference type="PANTHER" id="PTHR43318:SF1">
    <property type="entry name" value="POLYSACCHARIDE BIOSYNTHESIS PROTEIN EPSC-RELATED"/>
    <property type="match status" value="1"/>
</dbReference>
<comment type="similarity">
    <text evidence="1">Belongs to the polysaccharide synthase family.</text>
</comment>
<feature type="transmembrane region" description="Helical" evidence="2">
    <location>
        <begin position="81"/>
        <end position="106"/>
    </location>
</feature>
<sequence length="640" mass="69663">MPQDRYLLRNVLEWPRSAKRLFVVAMDVCMGILAMWLAFSLRLETLHWPEGLQWLVYAMAPVLAFPILVNQGLYRAIFRYTGISALITTGKAVAIYGTVLFAILLSAKWEGVPRSVGILQPLIFLLMVGTSRAMGWHWLKGRPAAAPSRLLIYGAGNAGAQTAAGLGGTHQYLLQGFVDDDAAKAGRSINGTRVYAPHDLPHIIDRLGVTDILLAVPSATRHRRRQIIESLRELPLRIRTLPGLTDLASGRVTITDFQDLDIEDLLGREPVAANPELLRRNLAGQVIMVTGAGGSIGSELCRQIVQAAPARLLLVDHSEYALYAIHHELQALRDQGVHACELVPLLANVVEPRRMADICRAHSPGSIYHAAAYKHVPMVEANAGEGVLNNVFGTLNMVRMALEYGAQHFVLVSTDKAVRPTNIMGASKRMAELVLQAIAASRQPPFGAPAAAPWTCPTRFSMVRFGNVLGSSGSVIPLFRRQIAAGGPVTVTHPEVTRYFMTIPEAAQLVLQAGAMAEGGDLFLLDMGEPIRIVQLARRMVALSGLTVRDAQHPGGDIAIEFTGLRPGEKLYEELLIGDHPLPTAHPRILRAREEHAAWESMQATLEALRKAAVADDTPTIKAMLRQLVPGYQPTSTDGT</sequence>
<dbReference type="Pfam" id="PF02719">
    <property type="entry name" value="Polysacc_synt_2"/>
    <property type="match status" value="1"/>
</dbReference>
<dbReference type="SUPFAM" id="SSF51735">
    <property type="entry name" value="NAD(P)-binding Rossmann-fold domains"/>
    <property type="match status" value="1"/>
</dbReference>
<evidence type="ECO:0000256" key="2">
    <source>
        <dbReference type="SAM" id="Phobius"/>
    </source>
</evidence>
<dbReference type="InterPro" id="IPR029063">
    <property type="entry name" value="SAM-dependent_MTases_sf"/>
</dbReference>
<dbReference type="KEGG" id="acin:CBP34_14270"/>
<reference evidence="4 5" key="1">
    <citation type="submission" date="2017-05" db="EMBL/GenBank/DDBJ databases">
        <title>Polyphasic characterization of four soil-derived phenanthrene-degrading Acidovorax strains and proposal of Acidovorax phenanthrenivorans sp. nov.</title>
        <authorList>
            <person name="Singleton D.R."/>
            <person name="Lee J."/>
            <person name="Dickey A.N."/>
            <person name="Stroud A."/>
            <person name="Scholl E.H."/>
            <person name="Wright F.A."/>
            <person name="Aitken M.D."/>
        </authorList>
    </citation>
    <scope>NUCLEOTIDE SEQUENCE [LARGE SCALE GENOMIC DNA]</scope>
    <source>
        <strain evidence="4">NA3</strain>
    </source>
</reference>
<dbReference type="CDD" id="cd05237">
    <property type="entry name" value="UDP_invert_4-6DH_SDR_e"/>
    <property type="match status" value="1"/>
</dbReference>
<organism evidence="4 5">
    <name type="scientific">Acidovorax carolinensis</name>
    <dbReference type="NCBI Taxonomy" id="553814"/>
    <lineage>
        <taxon>Bacteria</taxon>
        <taxon>Pseudomonadati</taxon>
        <taxon>Pseudomonadota</taxon>
        <taxon>Betaproteobacteria</taxon>
        <taxon>Burkholderiales</taxon>
        <taxon>Comamonadaceae</taxon>
        <taxon>Acidovorax</taxon>
    </lineage>
</organism>
<dbReference type="Proteomes" id="UP000194432">
    <property type="component" value="Chromosome 1"/>
</dbReference>
<keyword evidence="2" id="KW-0472">Membrane</keyword>
<dbReference type="InterPro" id="IPR036291">
    <property type="entry name" value="NAD(P)-bd_dom_sf"/>
</dbReference>
<evidence type="ECO:0000256" key="1">
    <source>
        <dbReference type="ARBA" id="ARBA00007430"/>
    </source>
</evidence>
<dbReference type="RefSeq" id="WP_094098424.1">
    <property type="nucleotide sequence ID" value="NZ_CP021361.1"/>
</dbReference>
<dbReference type="Gene3D" id="3.40.50.720">
    <property type="entry name" value="NAD(P)-binding Rossmann-like Domain"/>
    <property type="match status" value="2"/>
</dbReference>
<feature type="domain" description="Polysaccharide biosynthesis protein CapD-like" evidence="3">
    <location>
        <begin position="287"/>
        <end position="593"/>
    </location>
</feature>
<dbReference type="SUPFAM" id="SSF53335">
    <property type="entry name" value="S-adenosyl-L-methionine-dependent methyltransferases"/>
    <property type="match status" value="1"/>
</dbReference>
<evidence type="ECO:0000259" key="3">
    <source>
        <dbReference type="Pfam" id="PF02719"/>
    </source>
</evidence>
<proteinExistence type="inferred from homology"/>
<dbReference type="PANTHER" id="PTHR43318">
    <property type="entry name" value="UDP-N-ACETYLGLUCOSAMINE 4,6-DEHYDRATASE"/>
    <property type="match status" value="1"/>
</dbReference>
<protein>
    <submittedName>
        <fullName evidence="4">Polysaccharide biosynthesis protein</fullName>
    </submittedName>
</protein>
<keyword evidence="5" id="KW-1185">Reference proteome</keyword>
<evidence type="ECO:0000313" key="4">
    <source>
        <dbReference type="EMBL" id="ART52592.1"/>
    </source>
</evidence>
<dbReference type="InterPro" id="IPR051203">
    <property type="entry name" value="Polysaccharide_Synthase-Rel"/>
</dbReference>
<dbReference type="EMBL" id="CP021361">
    <property type="protein sequence ID" value="ART52592.1"/>
    <property type="molecule type" value="Genomic_DNA"/>
</dbReference>
<evidence type="ECO:0000313" key="5">
    <source>
        <dbReference type="Proteomes" id="UP000194432"/>
    </source>
</evidence>
<accession>A0A240U445</accession>
<gene>
    <name evidence="4" type="ORF">CBP34_14270</name>
</gene>